<evidence type="ECO:0000259" key="3">
    <source>
        <dbReference type="SMART" id="SM00062"/>
    </source>
</evidence>
<evidence type="ECO:0000256" key="1">
    <source>
        <dbReference type="ARBA" id="ARBA00022729"/>
    </source>
</evidence>
<accession>A0A9D1N2L0</accession>
<dbReference type="PROSITE" id="PS51257">
    <property type="entry name" value="PROKAR_LIPOPROTEIN"/>
    <property type="match status" value="1"/>
</dbReference>
<protein>
    <submittedName>
        <fullName evidence="4">Transporter substrate-binding domain-containing protein</fullName>
    </submittedName>
</protein>
<sequence>MNKSKRFLCLALAVVLAAMLLTACQPAAEDKTRLDAIKEAGVLVVGTSPDYPPYEFIVAGEDGAMETVGIDMWIARDIAEAIGVELKIEAMDFAGLDSALQMGTIDMIMAAYNPTEDRAEIMDFSEVYYIDTVVALTLAENAEQYTDLSSFSGQKVGVQLGTTLETDYFPQLEGAEKVALKKITQLVPELKAGALAGILVEEPIANAYIANNPDLAIAPLTFDTGAEGYVAALPKDEPEFKAAVDEAIAALVEANTIAGYAEQAQEMQDQAILDE</sequence>
<dbReference type="SMART" id="SM00062">
    <property type="entry name" value="PBPb"/>
    <property type="match status" value="1"/>
</dbReference>
<organism evidence="4 5">
    <name type="scientific">Candidatus Aphodomorpha intestinavium</name>
    <dbReference type="NCBI Taxonomy" id="2840672"/>
    <lineage>
        <taxon>Bacteria</taxon>
        <taxon>Bacillati</taxon>
        <taxon>Bacillota</taxon>
        <taxon>Clostridia</taxon>
        <taxon>Eubacteriales</taxon>
        <taxon>Candidatus Aphodomorpha</taxon>
    </lineage>
</organism>
<feature type="signal peptide" evidence="2">
    <location>
        <begin position="1"/>
        <end position="27"/>
    </location>
</feature>
<dbReference type="Pfam" id="PF00497">
    <property type="entry name" value="SBP_bac_3"/>
    <property type="match status" value="1"/>
</dbReference>
<dbReference type="Gene3D" id="3.40.190.10">
    <property type="entry name" value="Periplasmic binding protein-like II"/>
    <property type="match status" value="2"/>
</dbReference>
<dbReference type="SUPFAM" id="SSF53850">
    <property type="entry name" value="Periplasmic binding protein-like II"/>
    <property type="match status" value="1"/>
</dbReference>
<gene>
    <name evidence="4" type="ORF">IAD24_00455</name>
</gene>
<proteinExistence type="predicted"/>
<evidence type="ECO:0000313" key="5">
    <source>
        <dbReference type="Proteomes" id="UP000824128"/>
    </source>
</evidence>
<dbReference type="Proteomes" id="UP000824128">
    <property type="component" value="Unassembled WGS sequence"/>
</dbReference>
<dbReference type="AlphaFoldDB" id="A0A9D1N2L0"/>
<dbReference type="InterPro" id="IPR001638">
    <property type="entry name" value="Solute-binding_3/MltF_N"/>
</dbReference>
<dbReference type="PANTHER" id="PTHR35936:SF17">
    <property type="entry name" value="ARGININE-BINDING EXTRACELLULAR PROTEIN ARTP"/>
    <property type="match status" value="1"/>
</dbReference>
<dbReference type="PANTHER" id="PTHR35936">
    <property type="entry name" value="MEMBRANE-BOUND LYTIC MUREIN TRANSGLYCOSYLASE F"/>
    <property type="match status" value="1"/>
</dbReference>
<comment type="caution">
    <text evidence="4">The sequence shown here is derived from an EMBL/GenBank/DDBJ whole genome shotgun (WGS) entry which is preliminary data.</text>
</comment>
<reference evidence="4" key="2">
    <citation type="journal article" date="2021" name="PeerJ">
        <title>Extensive microbial diversity within the chicken gut microbiome revealed by metagenomics and culture.</title>
        <authorList>
            <person name="Gilroy R."/>
            <person name="Ravi A."/>
            <person name="Getino M."/>
            <person name="Pursley I."/>
            <person name="Horton D.L."/>
            <person name="Alikhan N.F."/>
            <person name="Baker D."/>
            <person name="Gharbi K."/>
            <person name="Hall N."/>
            <person name="Watson M."/>
            <person name="Adriaenssens E.M."/>
            <person name="Foster-Nyarko E."/>
            <person name="Jarju S."/>
            <person name="Secka A."/>
            <person name="Antonio M."/>
            <person name="Oren A."/>
            <person name="Chaudhuri R.R."/>
            <person name="La Ragione R."/>
            <person name="Hildebrand F."/>
            <person name="Pallen M.J."/>
        </authorList>
    </citation>
    <scope>NUCLEOTIDE SEQUENCE</scope>
    <source>
        <strain evidence="4">ChiGjej2B2-16831</strain>
    </source>
</reference>
<evidence type="ECO:0000256" key="2">
    <source>
        <dbReference type="SAM" id="SignalP"/>
    </source>
</evidence>
<feature type="domain" description="Solute-binding protein family 3/N-terminal" evidence="3">
    <location>
        <begin position="42"/>
        <end position="264"/>
    </location>
</feature>
<evidence type="ECO:0000313" key="4">
    <source>
        <dbReference type="EMBL" id="HIU93604.1"/>
    </source>
</evidence>
<feature type="chain" id="PRO_5039330134" evidence="2">
    <location>
        <begin position="28"/>
        <end position="275"/>
    </location>
</feature>
<keyword evidence="1 2" id="KW-0732">Signal</keyword>
<name>A0A9D1N2L0_9FIRM</name>
<dbReference type="EMBL" id="DVNZ01000015">
    <property type="protein sequence ID" value="HIU93604.1"/>
    <property type="molecule type" value="Genomic_DNA"/>
</dbReference>
<reference evidence="4" key="1">
    <citation type="submission" date="2020-10" db="EMBL/GenBank/DDBJ databases">
        <authorList>
            <person name="Gilroy R."/>
        </authorList>
    </citation>
    <scope>NUCLEOTIDE SEQUENCE</scope>
    <source>
        <strain evidence="4">ChiGjej2B2-16831</strain>
    </source>
</reference>